<proteinExistence type="predicted"/>
<sequence length="208" mass="23451">MIDRPDASDIRTPRFLIMDNTPLSLLGCIEALDWLFEPGCAVTITDMVVAEATREPGEGKDQRRVTRTYVGAWLTKNRARLTILATAEGARYDREMRLWERAGKPDDLRPSWNDRGERSLLAAVQVLKQALLLGEEIIVIVDDRDARDAVRAVRADLTMMGTRTFIRWMDEDFGVRGADTAWQAIRLATDETADEGAEEDPVFVRMGP</sequence>
<keyword evidence="2" id="KW-1185">Reference proteome</keyword>
<accession>A0A7W6HFI5</accession>
<reference evidence="1 2" key="1">
    <citation type="submission" date="2020-08" db="EMBL/GenBank/DDBJ databases">
        <title>Genomic Encyclopedia of Type Strains, Phase IV (KMG-IV): sequencing the most valuable type-strain genomes for metagenomic binning, comparative biology and taxonomic classification.</title>
        <authorList>
            <person name="Goeker M."/>
        </authorList>
    </citation>
    <scope>NUCLEOTIDE SEQUENCE [LARGE SCALE GENOMIC DNA]</scope>
    <source>
        <strain evidence="1 2">DSM 103570</strain>
    </source>
</reference>
<evidence type="ECO:0000313" key="2">
    <source>
        <dbReference type="Proteomes" id="UP000588647"/>
    </source>
</evidence>
<evidence type="ECO:0000313" key="1">
    <source>
        <dbReference type="EMBL" id="MBB4004296.1"/>
    </source>
</evidence>
<gene>
    <name evidence="1" type="ORF">GGR03_003384</name>
</gene>
<dbReference type="EMBL" id="JACIEM010000004">
    <property type="protein sequence ID" value="MBB4004296.1"/>
    <property type="molecule type" value="Genomic_DNA"/>
</dbReference>
<name>A0A7W6HFI5_9HYPH</name>
<comment type="caution">
    <text evidence="1">The sequence shown here is derived from an EMBL/GenBank/DDBJ whole genome shotgun (WGS) entry which is preliminary data.</text>
</comment>
<organism evidence="1 2">
    <name type="scientific">Aurantimonas endophytica</name>
    <dbReference type="NCBI Taxonomy" id="1522175"/>
    <lineage>
        <taxon>Bacteria</taxon>
        <taxon>Pseudomonadati</taxon>
        <taxon>Pseudomonadota</taxon>
        <taxon>Alphaproteobacteria</taxon>
        <taxon>Hyphomicrobiales</taxon>
        <taxon>Aurantimonadaceae</taxon>
        <taxon>Aurantimonas</taxon>
    </lineage>
</organism>
<dbReference type="AlphaFoldDB" id="A0A7W6HFI5"/>
<dbReference type="Proteomes" id="UP000588647">
    <property type="component" value="Unassembled WGS sequence"/>
</dbReference>
<dbReference type="RefSeq" id="WP_252920285.1">
    <property type="nucleotide sequence ID" value="NZ_JAAAMM010000004.1"/>
</dbReference>
<protein>
    <submittedName>
        <fullName evidence="1">Uncharacterized protein</fullName>
    </submittedName>
</protein>